<name>A0A2N6MQD1_9CYAN</name>
<dbReference type="AlphaFoldDB" id="A0A2N6MQD1"/>
<feature type="non-terminal residue" evidence="1">
    <location>
        <position position="71"/>
    </location>
</feature>
<organism evidence="1 2">
    <name type="scientific">Fischerella thermalis CCMEE 5330</name>
    <dbReference type="NCBI Taxonomy" id="2019670"/>
    <lineage>
        <taxon>Bacteria</taxon>
        <taxon>Bacillati</taxon>
        <taxon>Cyanobacteriota</taxon>
        <taxon>Cyanophyceae</taxon>
        <taxon>Nostocales</taxon>
        <taxon>Hapalosiphonaceae</taxon>
        <taxon>Fischerella</taxon>
    </lineage>
</organism>
<protein>
    <submittedName>
        <fullName evidence="1">Transposase</fullName>
    </submittedName>
</protein>
<proteinExistence type="predicted"/>
<comment type="caution">
    <text evidence="1">The sequence shown here is derived from an EMBL/GenBank/DDBJ whole genome shotgun (WGS) entry which is preliminary data.</text>
</comment>
<dbReference type="SUPFAM" id="SSF53098">
    <property type="entry name" value="Ribonuclease H-like"/>
    <property type="match status" value="1"/>
</dbReference>
<dbReference type="Proteomes" id="UP000234966">
    <property type="component" value="Unassembled WGS sequence"/>
</dbReference>
<evidence type="ECO:0000313" key="1">
    <source>
        <dbReference type="EMBL" id="PMB48962.1"/>
    </source>
</evidence>
<dbReference type="EMBL" id="NMQI01000007">
    <property type="protein sequence ID" value="PMB48962.1"/>
    <property type="molecule type" value="Genomic_DNA"/>
</dbReference>
<dbReference type="Gene3D" id="3.90.350.10">
    <property type="entry name" value="Transposase Inhibitor Protein From Tn5, Chain A, domain 1"/>
    <property type="match status" value="1"/>
</dbReference>
<dbReference type="InterPro" id="IPR012337">
    <property type="entry name" value="RNaseH-like_sf"/>
</dbReference>
<sequence>MTAETVAEYDVVLCVGDTTFLDYGSIEAKKEGYGPIGKGGNGLILHSALAIEPEKGQSLGLLWQKLWNREP</sequence>
<reference evidence="1 2" key="1">
    <citation type="submission" date="2017-07" db="EMBL/GenBank/DDBJ databases">
        <title>Genomes of Fischerella (Mastigocladus) sp. strains.</title>
        <authorList>
            <person name="Miller S.R."/>
        </authorList>
    </citation>
    <scope>NUCLEOTIDE SEQUENCE [LARGE SCALE GENOMIC DNA]</scope>
    <source>
        <strain evidence="1 2">CCMEE 5330</strain>
    </source>
</reference>
<gene>
    <name evidence="1" type="ORF">CEN41_00225</name>
</gene>
<accession>A0A2N6MQD1</accession>
<evidence type="ECO:0000313" key="2">
    <source>
        <dbReference type="Proteomes" id="UP000234966"/>
    </source>
</evidence>